<dbReference type="AlphaFoldDB" id="A0A0B3S0A1"/>
<dbReference type="Proteomes" id="UP000030960">
    <property type="component" value="Unassembled WGS sequence"/>
</dbReference>
<feature type="transmembrane region" description="Helical" evidence="1">
    <location>
        <begin position="84"/>
        <end position="104"/>
    </location>
</feature>
<evidence type="ECO:0000313" key="3">
    <source>
        <dbReference type="Proteomes" id="UP000030960"/>
    </source>
</evidence>
<evidence type="ECO:0000256" key="1">
    <source>
        <dbReference type="SAM" id="Phobius"/>
    </source>
</evidence>
<dbReference type="EMBL" id="JSUQ01000035">
    <property type="protein sequence ID" value="KHQ49931.1"/>
    <property type="molecule type" value="Genomic_DNA"/>
</dbReference>
<keyword evidence="3" id="KW-1185">Reference proteome</keyword>
<keyword evidence="1" id="KW-1133">Transmembrane helix</keyword>
<reference evidence="2 3" key="1">
    <citation type="submission" date="2014-10" db="EMBL/GenBank/DDBJ databases">
        <title>Genome sequence of Ponticoccus sp. strain UMTAT08 isolated from clonal culture of toxic dinoflagellate Alexandrium tamiyavanichii.</title>
        <authorList>
            <person name="Gan H.Y."/>
            <person name="Muhd D.-D."/>
            <person name="Mohd Noor M.E."/>
            <person name="Yeong Y.S."/>
            <person name="Usup G."/>
        </authorList>
    </citation>
    <scope>NUCLEOTIDE SEQUENCE [LARGE SCALE GENOMIC DNA]</scope>
    <source>
        <strain evidence="2 3">UMTAT08</strain>
    </source>
</reference>
<proteinExistence type="predicted"/>
<organism evidence="2 3">
    <name type="scientific">Mameliella alba</name>
    <dbReference type="NCBI Taxonomy" id="561184"/>
    <lineage>
        <taxon>Bacteria</taxon>
        <taxon>Pseudomonadati</taxon>
        <taxon>Pseudomonadota</taxon>
        <taxon>Alphaproteobacteria</taxon>
        <taxon>Rhodobacterales</taxon>
        <taxon>Roseobacteraceae</taxon>
        <taxon>Mameliella</taxon>
    </lineage>
</organism>
<keyword evidence="1" id="KW-0472">Membrane</keyword>
<name>A0A0B3S0A1_9RHOB</name>
<keyword evidence="1" id="KW-0812">Transmembrane</keyword>
<feature type="transmembrane region" description="Helical" evidence="1">
    <location>
        <begin position="116"/>
        <end position="133"/>
    </location>
</feature>
<gene>
    <name evidence="2" type="ORF">OA50_05508</name>
</gene>
<comment type="caution">
    <text evidence="2">The sequence shown here is derived from an EMBL/GenBank/DDBJ whole genome shotgun (WGS) entry which is preliminary data.</text>
</comment>
<sequence>MTHVLGLALRTGGATIAACWIAFWGYGGVQGDLPPLSVIPGLALLTGEIGAVAGLITALAVSLYRYFRARRDPAYKPLDSGYRWMGRLGLGLLAGAGLCFVVAATGETPAHDVVDGLGLGFLVLGGIYTFVWLPQFIGHALGWSDTAS</sequence>
<dbReference type="RefSeq" id="WP_139022739.1">
    <property type="nucleotide sequence ID" value="NZ_JSUQ01000035.1"/>
</dbReference>
<protein>
    <submittedName>
        <fullName evidence="2">Uncharacterized protein</fullName>
    </submittedName>
</protein>
<feature type="transmembrane region" description="Helical" evidence="1">
    <location>
        <begin position="7"/>
        <end position="26"/>
    </location>
</feature>
<evidence type="ECO:0000313" key="2">
    <source>
        <dbReference type="EMBL" id="KHQ49931.1"/>
    </source>
</evidence>
<feature type="transmembrane region" description="Helical" evidence="1">
    <location>
        <begin position="38"/>
        <end position="64"/>
    </location>
</feature>
<accession>A0A0B3S0A1</accession>